<sequence>MARKNPDHSLDVFFLDGPSGPLFCLDCQPADLAPRARLLIIPPFAEEMNRSRLMMRGLASALAKKGVHARIFDLYGTGDSAGRFIDADWSIWLDDLRMMIRDMAALGTPLWLCGIRNGALLLAAALQKQGFTPAGLLLVQPVVAGDPFLTRFLRIRVAQAMAQGERETTAALKSRLLEQHIPVRVGGYDLAPALAKSLCGQSLEALPPPPDLPICWIETGLQPIDESLSLARIPESWQGPNLHFSHAREEAVWAQTEPDGAPLLVDQIITAFEAASP</sequence>
<comment type="caution">
    <text evidence="2">The sequence shown here is derived from an EMBL/GenBank/DDBJ whole genome shotgun (WGS) entry which is preliminary data.</text>
</comment>
<protein>
    <recommendedName>
        <fullName evidence="1">Serine aminopeptidase S33 domain-containing protein</fullName>
    </recommendedName>
</protein>
<evidence type="ECO:0000313" key="3">
    <source>
        <dbReference type="Proteomes" id="UP000324996"/>
    </source>
</evidence>
<feature type="domain" description="Serine aminopeptidase S33" evidence="1">
    <location>
        <begin position="34"/>
        <end position="155"/>
    </location>
</feature>
<name>A0A5A7NAU6_9PROT</name>
<evidence type="ECO:0000259" key="1">
    <source>
        <dbReference type="Pfam" id="PF12146"/>
    </source>
</evidence>
<organism evidence="2 3">
    <name type="scientific">Iodidimonas nitroreducens</name>
    <dbReference type="NCBI Taxonomy" id="1236968"/>
    <lineage>
        <taxon>Bacteria</taxon>
        <taxon>Pseudomonadati</taxon>
        <taxon>Pseudomonadota</taxon>
        <taxon>Alphaproteobacteria</taxon>
        <taxon>Iodidimonadales</taxon>
        <taxon>Iodidimonadaceae</taxon>
        <taxon>Iodidimonas</taxon>
    </lineage>
</organism>
<dbReference type="Proteomes" id="UP000324996">
    <property type="component" value="Unassembled WGS sequence"/>
</dbReference>
<dbReference type="InterPro" id="IPR022742">
    <property type="entry name" value="Hydrolase_4"/>
</dbReference>
<dbReference type="AlphaFoldDB" id="A0A5A7NAU6"/>
<evidence type="ECO:0000313" key="2">
    <source>
        <dbReference type="EMBL" id="GER04854.1"/>
    </source>
</evidence>
<dbReference type="Pfam" id="PF12146">
    <property type="entry name" value="Hydrolase_4"/>
    <property type="match status" value="1"/>
</dbReference>
<dbReference type="SUPFAM" id="SSF53474">
    <property type="entry name" value="alpha/beta-Hydrolases"/>
    <property type="match status" value="1"/>
</dbReference>
<dbReference type="RefSeq" id="WP_052370635.1">
    <property type="nucleotide sequence ID" value="NZ_BKCN01000014.1"/>
</dbReference>
<gene>
    <name evidence="2" type="ORF">JCM17846_25360</name>
</gene>
<dbReference type="EMBL" id="BKCN01000014">
    <property type="protein sequence ID" value="GER04854.1"/>
    <property type="molecule type" value="Genomic_DNA"/>
</dbReference>
<dbReference type="InterPro" id="IPR029058">
    <property type="entry name" value="AB_hydrolase_fold"/>
</dbReference>
<dbReference type="Gene3D" id="3.40.50.1820">
    <property type="entry name" value="alpha/beta hydrolase"/>
    <property type="match status" value="1"/>
</dbReference>
<accession>A0A5A7NAU6</accession>
<keyword evidence="3" id="KW-1185">Reference proteome</keyword>
<proteinExistence type="predicted"/>
<reference evidence="2 3" key="1">
    <citation type="submission" date="2019-09" db="EMBL/GenBank/DDBJ databases">
        <title>NBRP : Genome information of microbial organism related human and environment.</title>
        <authorList>
            <person name="Hattori M."/>
            <person name="Oshima K."/>
            <person name="Inaba H."/>
            <person name="Suda W."/>
            <person name="Sakamoto M."/>
            <person name="Iino T."/>
            <person name="Kitahara M."/>
            <person name="Oshida Y."/>
            <person name="Iida T."/>
            <person name="Kudo T."/>
            <person name="Itoh T."/>
            <person name="Ohkuma M."/>
        </authorList>
    </citation>
    <scope>NUCLEOTIDE SEQUENCE [LARGE SCALE GENOMIC DNA]</scope>
    <source>
        <strain evidence="2 3">Q-1</strain>
    </source>
</reference>